<organism evidence="1 2">
    <name type="scientific">Paracoccus mutanolyticus</name>
    <dbReference type="NCBI Taxonomy" id="1499308"/>
    <lineage>
        <taxon>Bacteria</taxon>
        <taxon>Pseudomonadati</taxon>
        <taxon>Pseudomonadota</taxon>
        <taxon>Alphaproteobacteria</taxon>
        <taxon>Rhodobacterales</taxon>
        <taxon>Paracoccaceae</taxon>
        <taxon>Paracoccus</taxon>
    </lineage>
</organism>
<dbReference type="Proteomes" id="UP000249922">
    <property type="component" value="Chromosome"/>
</dbReference>
<reference evidence="1 2" key="1">
    <citation type="submission" date="2018-06" db="EMBL/GenBank/DDBJ databases">
        <title>Complete genome sequence of Paracoccus mutanolyticus strain RSP-02 isolated from cellulosic waste.</title>
        <authorList>
            <person name="Amrutha R.N."/>
            <person name="Shrivastav A."/>
            <person name="Buddana S.K."/>
            <person name="Deshpande U."/>
            <person name="Prakasham R.S."/>
        </authorList>
    </citation>
    <scope>NUCLEOTIDE SEQUENCE [LARGE SCALE GENOMIC DNA]</scope>
    <source>
        <strain evidence="1 2">RSP-02</strain>
    </source>
</reference>
<proteinExistence type="predicted"/>
<name>A0ABM6WP04_9RHOB</name>
<gene>
    <name evidence="1" type="ORF">DPM13_01430</name>
</gene>
<keyword evidence="2" id="KW-1185">Reference proteome</keyword>
<evidence type="ECO:0000313" key="2">
    <source>
        <dbReference type="Proteomes" id="UP000249922"/>
    </source>
</evidence>
<evidence type="ECO:0000313" key="1">
    <source>
        <dbReference type="EMBL" id="AWX92361.1"/>
    </source>
</evidence>
<dbReference type="EMBL" id="CP030239">
    <property type="protein sequence ID" value="AWX92361.1"/>
    <property type="molecule type" value="Genomic_DNA"/>
</dbReference>
<protein>
    <submittedName>
        <fullName evidence="1">Uncharacterized protein</fullName>
    </submittedName>
</protein>
<accession>A0ABM6WP04</accession>
<sequence>MICCDYSQIIRIKFVGVAEFFVAKPNGVRYRYQSIGALAGDTSTSGPQYQMAHQNRWVLTAIQHRGRARRF</sequence>